<evidence type="ECO:0000313" key="2">
    <source>
        <dbReference type="Proteomes" id="UP001141327"/>
    </source>
</evidence>
<reference evidence="1" key="1">
    <citation type="journal article" date="2022" name="bioRxiv">
        <title>Genomics of Preaxostyla Flagellates Illuminates Evolutionary Transitions and the Path Towards Mitochondrial Loss.</title>
        <authorList>
            <person name="Novak L.V.F."/>
            <person name="Treitli S.C."/>
            <person name="Pyrih J."/>
            <person name="Halakuc P."/>
            <person name="Pipaliya S.V."/>
            <person name="Vacek V."/>
            <person name="Brzon O."/>
            <person name="Soukal P."/>
            <person name="Eme L."/>
            <person name="Dacks J.B."/>
            <person name="Karnkowska A."/>
            <person name="Elias M."/>
            <person name="Hampl V."/>
        </authorList>
    </citation>
    <scope>NUCLEOTIDE SEQUENCE</scope>
    <source>
        <strain evidence="1">RCP-MX</strain>
    </source>
</reference>
<proteinExistence type="predicted"/>
<protein>
    <submittedName>
        <fullName evidence="1">Uncharacterized protein</fullName>
    </submittedName>
</protein>
<organism evidence="1 2">
    <name type="scientific">Paratrimastix pyriformis</name>
    <dbReference type="NCBI Taxonomy" id="342808"/>
    <lineage>
        <taxon>Eukaryota</taxon>
        <taxon>Metamonada</taxon>
        <taxon>Preaxostyla</taxon>
        <taxon>Paratrimastigidae</taxon>
        <taxon>Paratrimastix</taxon>
    </lineage>
</organism>
<name>A0ABQ8UEQ2_9EUKA</name>
<keyword evidence="2" id="KW-1185">Reference proteome</keyword>
<accession>A0ABQ8UEQ2</accession>
<sequence length="570" mass="62651">MPSEAFAVRLYSAFQSGSPAAVYDNLVRVGAIDSAYRSFCVSGRHFVVGFVIENLSPVLRGKLSNSQILFLVPKYAEIEDLSSVLEPLCQELWALNDGVDFSPRDRQIFGILGPSSFDYEATAQLGRHQGACATFPCIQCKEGKDSPLFKIPTPPPQENDPPRTFLDQRAHCRLLAHWSRRCVASTEDPPPQGAWIISGRARFDALAHLPTIFFPARQRPPPCLGGQGDFESGKLARPHSAKNCGVPEGETHFFYHPGMNTAAKFLRFIGLWPAVAHWLGADLELQTNSAEFSWTWSTFQARLLHSYGEAFDTVPLKAHLLWHVTYRRSQVIRFGGAKPKLSQPKAIAAGDGFGATPATARDLLAGLDEDLIRACASDTILSEGKLVRPIVRAGTRILGMLYELAPPRPDVGMGLPAIATTPEVPSFCLIQGPGERVELLPVDLEESLEPALPQPRQDRHLFPDARFVWLDAASESPNVQQHPLDMLPTSAEFEPSTGLYWHRFSLSCEITPTTSFGPSVTGRRSPRNIRSCPVTTPRCCRAVWNASEGPRPKLANASANDFGTAKHWLG</sequence>
<gene>
    <name evidence="1" type="ORF">PAPYR_9118</name>
</gene>
<comment type="caution">
    <text evidence="1">The sequence shown here is derived from an EMBL/GenBank/DDBJ whole genome shotgun (WGS) entry which is preliminary data.</text>
</comment>
<dbReference type="Proteomes" id="UP001141327">
    <property type="component" value="Unassembled WGS sequence"/>
</dbReference>
<dbReference type="EMBL" id="JAPMOS010000091">
    <property type="protein sequence ID" value="KAJ4455824.1"/>
    <property type="molecule type" value="Genomic_DNA"/>
</dbReference>
<evidence type="ECO:0000313" key="1">
    <source>
        <dbReference type="EMBL" id="KAJ4455824.1"/>
    </source>
</evidence>